<protein>
    <recommendedName>
        <fullName evidence="2">histidine kinase</fullName>
        <ecNumber evidence="2">2.7.13.3</ecNumber>
    </recommendedName>
</protein>
<dbReference type="SMART" id="SM00387">
    <property type="entry name" value="HATPase_c"/>
    <property type="match status" value="1"/>
</dbReference>
<evidence type="ECO:0000313" key="9">
    <source>
        <dbReference type="EMBL" id="MBE1554056.1"/>
    </source>
</evidence>
<sequence>MSKFQFFPKKYGVFPYIFLFYLFMPIFQVMNETGWKAVIGYGLILLFLLSYRQLYSTISKKRFSYWLILQVGIVMILSIGYNPYNLFLGFFSSNFIGWYGNKRQFNRALMSFASAIILTVIIVFYQGTMFGFFSFLPFAVVMIASPFGIQSMNKRLELEQQLDQANEQIKELIKREERIRIARDLHDTLGHTLSLITLQSQLVQRIAEKHPQQVKAEAKEIEMTSRSALRQVRELVSDMRTITIAQELADMEQILKAAGIQFHIETELPDLPPLQQNILGMCLREAVTNSVKHSEAENCFISFENERGNFTIIVKDDGIGFTENNREGNGFIGMQERLALIEGKLAIESGAGTTVIMNVPVIVKQEEVFAL</sequence>
<comment type="caution">
    <text evidence="9">The sequence shown here is derived from an EMBL/GenBank/DDBJ whole genome shotgun (WGS) entry which is preliminary data.</text>
</comment>
<dbReference type="InterPro" id="IPR036890">
    <property type="entry name" value="HATPase_C_sf"/>
</dbReference>
<dbReference type="CDD" id="cd16917">
    <property type="entry name" value="HATPase_UhpB-NarQ-NarX-like"/>
    <property type="match status" value="1"/>
</dbReference>
<proteinExistence type="predicted"/>
<feature type="transmembrane region" description="Helical" evidence="7">
    <location>
        <begin position="131"/>
        <end position="149"/>
    </location>
</feature>
<reference evidence="9" key="1">
    <citation type="submission" date="2020-10" db="EMBL/GenBank/DDBJ databases">
        <title>Genomic Encyclopedia of Type Strains, Phase IV (KMG-IV): sequencing the most valuable type-strain genomes for metagenomic binning, comparative biology and taxonomic classification.</title>
        <authorList>
            <person name="Goeker M."/>
        </authorList>
    </citation>
    <scope>NUCLEOTIDE SEQUENCE</scope>
    <source>
        <strain evidence="9">DSM 13886</strain>
    </source>
</reference>
<evidence type="ECO:0000256" key="3">
    <source>
        <dbReference type="ARBA" id="ARBA00022679"/>
    </source>
</evidence>
<dbReference type="SUPFAM" id="SSF55874">
    <property type="entry name" value="ATPase domain of HSP90 chaperone/DNA topoisomerase II/histidine kinase"/>
    <property type="match status" value="1"/>
</dbReference>
<feature type="transmembrane region" description="Helical" evidence="7">
    <location>
        <begin position="34"/>
        <end position="51"/>
    </location>
</feature>
<keyword evidence="5" id="KW-0902">Two-component regulatory system</keyword>
<organism evidence="9 10">
    <name type="scientific">Sporosarcina limicola</name>
    <dbReference type="NCBI Taxonomy" id="34101"/>
    <lineage>
        <taxon>Bacteria</taxon>
        <taxon>Bacillati</taxon>
        <taxon>Bacillota</taxon>
        <taxon>Bacilli</taxon>
        <taxon>Bacillales</taxon>
        <taxon>Caryophanaceae</taxon>
        <taxon>Sporosarcina</taxon>
    </lineage>
</organism>
<keyword evidence="10" id="KW-1185">Reference proteome</keyword>
<accession>A0A927R2L5</accession>
<dbReference type="InterPro" id="IPR003594">
    <property type="entry name" value="HATPase_dom"/>
</dbReference>
<comment type="catalytic activity">
    <reaction evidence="1">
        <text>ATP + protein L-histidine = ADP + protein N-phospho-L-histidine.</text>
        <dbReference type="EC" id="2.7.13.3"/>
    </reaction>
</comment>
<dbReference type="InterPro" id="IPR011712">
    <property type="entry name" value="Sig_transdc_His_kin_sub3_dim/P"/>
</dbReference>
<dbReference type="RefSeq" id="WP_225941899.1">
    <property type="nucleotide sequence ID" value="NZ_JADBEL010000004.1"/>
</dbReference>
<feature type="transmembrane region" description="Helical" evidence="7">
    <location>
        <begin position="12"/>
        <end position="28"/>
    </location>
</feature>
<feature type="transmembrane region" description="Helical" evidence="7">
    <location>
        <begin position="63"/>
        <end position="80"/>
    </location>
</feature>
<dbReference type="Proteomes" id="UP000658225">
    <property type="component" value="Unassembled WGS sequence"/>
</dbReference>
<dbReference type="Gene3D" id="3.30.565.10">
    <property type="entry name" value="Histidine kinase-like ATPase, C-terminal domain"/>
    <property type="match status" value="1"/>
</dbReference>
<dbReference type="EMBL" id="JADBEL010000004">
    <property type="protein sequence ID" value="MBE1554056.1"/>
    <property type="molecule type" value="Genomic_DNA"/>
</dbReference>
<dbReference type="Pfam" id="PF23540">
    <property type="entry name" value="DesK_N"/>
    <property type="match status" value="1"/>
</dbReference>
<evidence type="ECO:0000256" key="1">
    <source>
        <dbReference type="ARBA" id="ARBA00000085"/>
    </source>
</evidence>
<feature type="domain" description="Histidine kinase/HSP90-like ATPase" evidence="8">
    <location>
        <begin position="274"/>
        <end position="363"/>
    </location>
</feature>
<keyword evidence="6" id="KW-0175">Coiled coil</keyword>
<dbReference type="Pfam" id="PF02518">
    <property type="entry name" value="HATPase_c"/>
    <property type="match status" value="1"/>
</dbReference>
<dbReference type="PANTHER" id="PTHR24421">
    <property type="entry name" value="NITRATE/NITRITE SENSOR PROTEIN NARX-RELATED"/>
    <property type="match status" value="1"/>
</dbReference>
<keyword evidence="7" id="KW-1133">Transmembrane helix</keyword>
<evidence type="ECO:0000256" key="6">
    <source>
        <dbReference type="SAM" id="Coils"/>
    </source>
</evidence>
<gene>
    <name evidence="9" type="ORF">H4683_001131</name>
</gene>
<evidence type="ECO:0000256" key="5">
    <source>
        <dbReference type="ARBA" id="ARBA00023012"/>
    </source>
</evidence>
<dbReference type="EC" id="2.7.13.3" evidence="2"/>
<dbReference type="AlphaFoldDB" id="A0A927R2L5"/>
<dbReference type="GO" id="GO:0016020">
    <property type="term" value="C:membrane"/>
    <property type="evidence" value="ECO:0007669"/>
    <property type="project" value="InterPro"/>
</dbReference>
<feature type="coiled-coil region" evidence="6">
    <location>
        <begin position="155"/>
        <end position="182"/>
    </location>
</feature>
<dbReference type="GO" id="GO:0000155">
    <property type="term" value="F:phosphorelay sensor kinase activity"/>
    <property type="evidence" value="ECO:0007669"/>
    <property type="project" value="InterPro"/>
</dbReference>
<dbReference type="Gene3D" id="1.20.5.1930">
    <property type="match status" value="1"/>
</dbReference>
<evidence type="ECO:0000256" key="2">
    <source>
        <dbReference type="ARBA" id="ARBA00012438"/>
    </source>
</evidence>
<dbReference type="PANTHER" id="PTHR24421:SF63">
    <property type="entry name" value="SENSOR HISTIDINE KINASE DESK"/>
    <property type="match status" value="1"/>
</dbReference>
<dbReference type="InterPro" id="IPR056374">
    <property type="entry name" value="DesK/YvfT_N"/>
</dbReference>
<keyword evidence="3 9" id="KW-0808">Transferase</keyword>
<keyword evidence="4 9" id="KW-0418">Kinase</keyword>
<evidence type="ECO:0000259" key="8">
    <source>
        <dbReference type="SMART" id="SM00387"/>
    </source>
</evidence>
<dbReference type="GO" id="GO:0046983">
    <property type="term" value="F:protein dimerization activity"/>
    <property type="evidence" value="ECO:0007669"/>
    <property type="project" value="InterPro"/>
</dbReference>
<evidence type="ECO:0000313" key="10">
    <source>
        <dbReference type="Proteomes" id="UP000658225"/>
    </source>
</evidence>
<keyword evidence="7" id="KW-0812">Transmembrane</keyword>
<name>A0A927R2L5_9BACL</name>
<dbReference type="Pfam" id="PF07730">
    <property type="entry name" value="HisKA_3"/>
    <property type="match status" value="1"/>
</dbReference>
<feature type="transmembrane region" description="Helical" evidence="7">
    <location>
        <begin position="108"/>
        <end position="125"/>
    </location>
</feature>
<evidence type="ECO:0000256" key="7">
    <source>
        <dbReference type="SAM" id="Phobius"/>
    </source>
</evidence>
<keyword evidence="7" id="KW-0472">Membrane</keyword>
<dbReference type="InterPro" id="IPR050482">
    <property type="entry name" value="Sensor_HK_TwoCompSys"/>
</dbReference>
<evidence type="ECO:0000256" key="4">
    <source>
        <dbReference type="ARBA" id="ARBA00022777"/>
    </source>
</evidence>